<gene>
    <name evidence="6" type="ORF">H4W29_003769</name>
</gene>
<protein>
    <submittedName>
        <fullName evidence="6">VIT1/CCC1 family predicted Fe2+/Mn2+ transporter</fullName>
    </submittedName>
</protein>
<feature type="transmembrane region" description="Helical" evidence="5">
    <location>
        <begin position="52"/>
        <end position="76"/>
    </location>
</feature>
<evidence type="ECO:0000256" key="1">
    <source>
        <dbReference type="ARBA" id="ARBA00004127"/>
    </source>
</evidence>
<feature type="transmembrane region" description="Helical" evidence="5">
    <location>
        <begin position="22"/>
        <end position="40"/>
    </location>
</feature>
<name>A0ABR9ITX8_RHIVS</name>
<dbReference type="EMBL" id="JADBEC010000001">
    <property type="protein sequence ID" value="MBE1506588.1"/>
    <property type="molecule type" value="Genomic_DNA"/>
</dbReference>
<feature type="transmembrane region" description="Helical" evidence="5">
    <location>
        <begin position="180"/>
        <end position="196"/>
    </location>
</feature>
<keyword evidence="7" id="KW-1185">Reference proteome</keyword>
<feature type="transmembrane region" description="Helical" evidence="5">
    <location>
        <begin position="202"/>
        <end position="222"/>
    </location>
</feature>
<evidence type="ECO:0000256" key="4">
    <source>
        <dbReference type="ARBA" id="ARBA00023136"/>
    </source>
</evidence>
<evidence type="ECO:0000313" key="7">
    <source>
        <dbReference type="Proteomes" id="UP000620262"/>
    </source>
</evidence>
<keyword evidence="3 5" id="KW-1133">Transmembrane helix</keyword>
<evidence type="ECO:0000256" key="5">
    <source>
        <dbReference type="SAM" id="Phobius"/>
    </source>
</evidence>
<dbReference type="Pfam" id="PF01988">
    <property type="entry name" value="VIT1"/>
    <property type="match status" value="1"/>
</dbReference>
<reference evidence="6 7" key="1">
    <citation type="submission" date="2020-10" db="EMBL/GenBank/DDBJ databases">
        <title>Sequencing the genomes of 1000 actinobacteria strains.</title>
        <authorList>
            <person name="Klenk H.-P."/>
        </authorList>
    </citation>
    <scope>NUCLEOTIDE SEQUENCE [LARGE SCALE GENOMIC DNA]</scope>
    <source>
        <strain evidence="6 7">DSM 7307</strain>
    </source>
</reference>
<dbReference type="InterPro" id="IPR008217">
    <property type="entry name" value="Ccc1_fam"/>
</dbReference>
<sequence>MMNMPASSIFDDLDPGDALGEVLFGLIMALTWTVGSRLVLDEEGLDVRSLVVATIGGNVAWGIIDAVLFILGTTFYRSRRLRLFRQIRAARDEATALAVLTKEFPVEGAPLSAKPADAEALYRSLLALTRRSEPVKLSLTKSDLSAAVAIFLLVSATALPAVIPFFLIDHANLALRASNLFLIVLLFVTGYAWAGFSGGRPFYAGMAMTCLGLFLVAIAIALGG</sequence>
<evidence type="ECO:0000313" key="6">
    <source>
        <dbReference type="EMBL" id="MBE1506588.1"/>
    </source>
</evidence>
<proteinExistence type="predicted"/>
<feature type="transmembrane region" description="Helical" evidence="5">
    <location>
        <begin position="144"/>
        <end position="168"/>
    </location>
</feature>
<organism evidence="6 7">
    <name type="scientific">Rhizobium viscosum</name>
    <name type="common">Arthrobacter viscosus</name>
    <dbReference type="NCBI Taxonomy" id="1673"/>
    <lineage>
        <taxon>Bacteria</taxon>
        <taxon>Pseudomonadati</taxon>
        <taxon>Pseudomonadota</taxon>
        <taxon>Alphaproteobacteria</taxon>
        <taxon>Hyphomicrobiales</taxon>
        <taxon>Rhizobiaceae</taxon>
        <taxon>Rhizobium/Agrobacterium group</taxon>
        <taxon>Rhizobium</taxon>
    </lineage>
</organism>
<dbReference type="Proteomes" id="UP000620262">
    <property type="component" value="Unassembled WGS sequence"/>
</dbReference>
<comment type="caution">
    <text evidence="6">The sequence shown here is derived from an EMBL/GenBank/DDBJ whole genome shotgun (WGS) entry which is preliminary data.</text>
</comment>
<accession>A0ABR9ITX8</accession>
<evidence type="ECO:0000256" key="3">
    <source>
        <dbReference type="ARBA" id="ARBA00022989"/>
    </source>
</evidence>
<comment type="subcellular location">
    <subcellularLocation>
        <location evidence="1">Endomembrane system</location>
        <topology evidence="1">Multi-pass membrane protein</topology>
    </subcellularLocation>
</comment>
<keyword evidence="2 5" id="KW-0812">Transmembrane</keyword>
<evidence type="ECO:0000256" key="2">
    <source>
        <dbReference type="ARBA" id="ARBA00022692"/>
    </source>
</evidence>
<keyword evidence="4 5" id="KW-0472">Membrane</keyword>